<dbReference type="InterPro" id="IPR023346">
    <property type="entry name" value="Lysozyme-like_dom_sf"/>
</dbReference>
<name>A0A4Y9FZ41_9MICO</name>
<feature type="region of interest" description="Disordered" evidence="3">
    <location>
        <begin position="169"/>
        <end position="223"/>
    </location>
</feature>
<dbReference type="EMBL" id="SPQB01000004">
    <property type="protein sequence ID" value="TFU33959.1"/>
    <property type="molecule type" value="Genomic_DNA"/>
</dbReference>
<dbReference type="Proteomes" id="UP000298358">
    <property type="component" value="Unassembled WGS sequence"/>
</dbReference>
<dbReference type="Gene3D" id="3.10.350.10">
    <property type="entry name" value="LysM domain"/>
    <property type="match status" value="1"/>
</dbReference>
<keyword evidence="4" id="KW-0812">Transmembrane</keyword>
<feature type="transmembrane region" description="Helical" evidence="4">
    <location>
        <begin position="71"/>
        <end position="90"/>
    </location>
</feature>
<feature type="region of interest" description="Disordered" evidence="3">
    <location>
        <begin position="1"/>
        <end position="26"/>
    </location>
</feature>
<feature type="compositionally biased region" description="Low complexity" evidence="3">
    <location>
        <begin position="186"/>
        <end position="217"/>
    </location>
</feature>
<feature type="domain" description="LysM" evidence="5">
    <location>
        <begin position="228"/>
        <end position="276"/>
    </location>
</feature>
<dbReference type="InterPro" id="IPR010618">
    <property type="entry name" value="RPF"/>
</dbReference>
<dbReference type="PANTHER" id="PTHR34700">
    <property type="entry name" value="POTASSIUM BINDING PROTEIN KBP"/>
    <property type="match status" value="1"/>
</dbReference>
<proteinExistence type="inferred from homology"/>
<reference evidence="6 7" key="1">
    <citation type="submission" date="2019-03" db="EMBL/GenBank/DDBJ databases">
        <title>Diversity of the mouse oral microbiome.</title>
        <authorList>
            <person name="Joseph S."/>
            <person name="Aduse-Opoku J."/>
            <person name="Curtis M."/>
            <person name="Wade W."/>
            <person name="Hashim A."/>
        </authorList>
    </citation>
    <scope>NUCLEOTIDE SEQUENCE [LARGE SCALE GENOMIC DNA]</scope>
    <source>
        <strain evidence="6 7">P1012</strain>
    </source>
</reference>
<evidence type="ECO:0000313" key="7">
    <source>
        <dbReference type="Proteomes" id="UP000298358"/>
    </source>
</evidence>
<comment type="caution">
    <text evidence="6">The sequence shown here is derived from an EMBL/GenBank/DDBJ whole genome shotgun (WGS) entry which is preliminary data.</text>
</comment>
<dbReference type="CDD" id="cd13925">
    <property type="entry name" value="RPF"/>
    <property type="match status" value="1"/>
</dbReference>
<dbReference type="InterPro" id="IPR018392">
    <property type="entry name" value="LysM"/>
</dbReference>
<accession>A0A4Y9FZ41</accession>
<dbReference type="PROSITE" id="PS51782">
    <property type="entry name" value="LYSM"/>
    <property type="match status" value="1"/>
</dbReference>
<evidence type="ECO:0000256" key="2">
    <source>
        <dbReference type="ARBA" id="ARBA00022801"/>
    </source>
</evidence>
<sequence>MVAVRTARDRRRIRPESPSYPRSTKTIPVGRTDVQTAVARGDGAVEFQVTLNTNSRITTGSRRSSRLARGGLLAAGVLAAGAGVLIPSAANAADDATWDALAQCESGGNWAIDTGNGYRGGLQFSQSTWEANGGSGNPAAASREEQIRVAENVLATQGWGAWPSCSAQIGANGAAEPSAPAPAPAPAEQAAPAAPAAPAPSTGGAAQAPAAAPAAPTYELPDVEPSDETYKVEAGDTLFEIAEAQELETGWLGIFAVNQDTISNPDLIEVGQELVLPAE</sequence>
<comment type="similarity">
    <text evidence="1">Belongs to the transglycosylase family. Rpf subfamily.</text>
</comment>
<evidence type="ECO:0000256" key="3">
    <source>
        <dbReference type="SAM" id="MobiDB-lite"/>
    </source>
</evidence>
<dbReference type="Pfam" id="PF01476">
    <property type="entry name" value="LysM"/>
    <property type="match status" value="1"/>
</dbReference>
<evidence type="ECO:0000313" key="6">
    <source>
        <dbReference type="EMBL" id="TFU33959.1"/>
    </source>
</evidence>
<dbReference type="InterPro" id="IPR036779">
    <property type="entry name" value="LysM_dom_sf"/>
</dbReference>
<dbReference type="SUPFAM" id="SSF54106">
    <property type="entry name" value="LysM domain"/>
    <property type="match status" value="1"/>
</dbReference>
<organism evidence="6 7">
    <name type="scientific">Microbacterium paludicola</name>
    <dbReference type="NCBI Taxonomy" id="300019"/>
    <lineage>
        <taxon>Bacteria</taxon>
        <taxon>Bacillati</taxon>
        <taxon>Actinomycetota</taxon>
        <taxon>Actinomycetes</taxon>
        <taxon>Micrococcales</taxon>
        <taxon>Microbacteriaceae</taxon>
        <taxon>Microbacterium</taxon>
    </lineage>
</organism>
<dbReference type="PANTHER" id="PTHR34700:SF4">
    <property type="entry name" value="PHAGE-LIKE ELEMENT PBSX PROTEIN XKDP"/>
    <property type="match status" value="1"/>
</dbReference>
<dbReference type="SMART" id="SM00257">
    <property type="entry name" value="LysM"/>
    <property type="match status" value="1"/>
</dbReference>
<evidence type="ECO:0000256" key="4">
    <source>
        <dbReference type="SAM" id="Phobius"/>
    </source>
</evidence>
<dbReference type="InterPro" id="IPR052196">
    <property type="entry name" value="Bact_Kbp"/>
</dbReference>
<evidence type="ECO:0000259" key="5">
    <source>
        <dbReference type="PROSITE" id="PS51782"/>
    </source>
</evidence>
<keyword evidence="4" id="KW-1133">Transmembrane helix</keyword>
<gene>
    <name evidence="6" type="ORF">E4U02_03220</name>
</gene>
<keyword evidence="7" id="KW-1185">Reference proteome</keyword>
<keyword evidence="2" id="KW-0378">Hydrolase</keyword>
<dbReference type="CDD" id="cd00118">
    <property type="entry name" value="LysM"/>
    <property type="match status" value="1"/>
</dbReference>
<keyword evidence="4" id="KW-0472">Membrane</keyword>
<dbReference type="Gene3D" id="1.10.530.10">
    <property type="match status" value="1"/>
</dbReference>
<evidence type="ECO:0000256" key="1">
    <source>
        <dbReference type="ARBA" id="ARBA00010830"/>
    </source>
</evidence>
<dbReference type="SUPFAM" id="SSF53955">
    <property type="entry name" value="Lysozyme-like"/>
    <property type="match status" value="1"/>
</dbReference>
<dbReference type="OrthoDB" id="1404170at2"/>
<dbReference type="AlphaFoldDB" id="A0A4Y9FZ41"/>
<dbReference type="Pfam" id="PF06737">
    <property type="entry name" value="Transglycosylas"/>
    <property type="match status" value="1"/>
</dbReference>
<protein>
    <submittedName>
        <fullName evidence="6">LysM peptidoglycan-binding domain-containing protein</fullName>
    </submittedName>
</protein>
<dbReference type="GO" id="GO:0016787">
    <property type="term" value="F:hydrolase activity"/>
    <property type="evidence" value="ECO:0007669"/>
    <property type="project" value="UniProtKB-KW"/>
</dbReference>